<evidence type="ECO:0000256" key="2">
    <source>
        <dbReference type="ARBA" id="ARBA00022448"/>
    </source>
</evidence>
<keyword evidence="11" id="KW-1015">Disulfide bond</keyword>
<dbReference type="InterPro" id="IPR003591">
    <property type="entry name" value="Leu-rich_rpt_typical-subtyp"/>
</dbReference>
<keyword evidence="8" id="KW-1133">Transmembrane helix</keyword>
<reference evidence="14 15" key="1">
    <citation type="submission" date="2018-04" db="EMBL/GenBank/DDBJ databases">
        <authorList>
            <person name="Zhang X."/>
            <person name="Yuan J."/>
            <person name="Li F."/>
            <person name="Xiang J."/>
        </authorList>
    </citation>
    <scope>NUCLEOTIDE SEQUENCE [LARGE SCALE GENOMIC DNA]</scope>
    <source>
        <tissue evidence="14">Muscle</tissue>
    </source>
</reference>
<evidence type="ECO:0000256" key="10">
    <source>
        <dbReference type="ARBA" id="ARBA00023136"/>
    </source>
</evidence>
<keyword evidence="3" id="KW-1003">Cell membrane</keyword>
<organism evidence="14 15">
    <name type="scientific">Penaeus vannamei</name>
    <name type="common">Whiteleg shrimp</name>
    <name type="synonym">Litopenaeus vannamei</name>
    <dbReference type="NCBI Taxonomy" id="6689"/>
    <lineage>
        <taxon>Eukaryota</taxon>
        <taxon>Metazoa</taxon>
        <taxon>Ecdysozoa</taxon>
        <taxon>Arthropoda</taxon>
        <taxon>Crustacea</taxon>
        <taxon>Multicrustacea</taxon>
        <taxon>Malacostraca</taxon>
        <taxon>Eumalacostraca</taxon>
        <taxon>Eucarida</taxon>
        <taxon>Decapoda</taxon>
        <taxon>Dendrobranchiata</taxon>
        <taxon>Penaeoidea</taxon>
        <taxon>Penaeidae</taxon>
        <taxon>Penaeus</taxon>
    </lineage>
</organism>
<accession>A0A423TBT1</accession>
<dbReference type="SMART" id="SM00369">
    <property type="entry name" value="LRR_TYP"/>
    <property type="match status" value="5"/>
</dbReference>
<evidence type="ECO:0000256" key="4">
    <source>
        <dbReference type="ARBA" id="ARBA00022614"/>
    </source>
</evidence>
<dbReference type="OrthoDB" id="676979at2759"/>
<keyword evidence="10" id="KW-0472">Membrane</keyword>
<feature type="compositionally biased region" description="Basic and acidic residues" evidence="13">
    <location>
        <begin position="102"/>
        <end position="111"/>
    </location>
</feature>
<dbReference type="PANTHER" id="PTHR46473">
    <property type="entry name" value="GH08155P"/>
    <property type="match status" value="1"/>
</dbReference>
<proteinExistence type="predicted"/>
<gene>
    <name evidence="14" type="ORF">C7M84_007623</name>
</gene>
<feature type="region of interest" description="Disordered" evidence="13">
    <location>
        <begin position="90"/>
        <end position="133"/>
    </location>
</feature>
<dbReference type="EMBL" id="QCYY01001971">
    <property type="protein sequence ID" value="ROT73898.1"/>
    <property type="molecule type" value="Genomic_DNA"/>
</dbReference>
<evidence type="ECO:0000256" key="8">
    <source>
        <dbReference type="ARBA" id="ARBA00022989"/>
    </source>
</evidence>
<dbReference type="GO" id="GO:0034220">
    <property type="term" value="P:monoatomic ion transmembrane transport"/>
    <property type="evidence" value="ECO:0007669"/>
    <property type="project" value="UniProtKB-KW"/>
</dbReference>
<evidence type="ECO:0000313" key="14">
    <source>
        <dbReference type="EMBL" id="ROT73898.1"/>
    </source>
</evidence>
<keyword evidence="7" id="KW-0677">Repeat</keyword>
<evidence type="ECO:0000256" key="1">
    <source>
        <dbReference type="ARBA" id="ARBA00004162"/>
    </source>
</evidence>
<keyword evidence="5" id="KW-0812">Transmembrane</keyword>
<dbReference type="InterPro" id="IPR032675">
    <property type="entry name" value="LRR_dom_sf"/>
</dbReference>
<evidence type="ECO:0000256" key="11">
    <source>
        <dbReference type="ARBA" id="ARBA00023157"/>
    </source>
</evidence>
<dbReference type="STRING" id="6689.A0A423TBT1"/>
<dbReference type="PANTHER" id="PTHR46473:SF10">
    <property type="entry name" value="LD45603P-RELATED"/>
    <property type="match status" value="1"/>
</dbReference>
<evidence type="ECO:0000256" key="12">
    <source>
        <dbReference type="ARBA" id="ARBA00023303"/>
    </source>
</evidence>
<keyword evidence="15" id="KW-1185">Reference proteome</keyword>
<comment type="caution">
    <text evidence="14">The sequence shown here is derived from an EMBL/GenBank/DDBJ whole genome shotgun (WGS) entry which is preliminary data.</text>
</comment>
<keyword evidence="12" id="KW-0407">Ion channel</keyword>
<evidence type="ECO:0000256" key="6">
    <source>
        <dbReference type="ARBA" id="ARBA00022729"/>
    </source>
</evidence>
<dbReference type="Pfam" id="PF13855">
    <property type="entry name" value="LRR_8"/>
    <property type="match status" value="1"/>
</dbReference>
<keyword evidence="2" id="KW-0813">Transport</keyword>
<dbReference type="InterPro" id="IPR001611">
    <property type="entry name" value="Leu-rich_rpt"/>
</dbReference>
<protein>
    <submittedName>
        <fullName evidence="14">Uncharacterized protein</fullName>
    </submittedName>
</protein>
<evidence type="ECO:0000256" key="9">
    <source>
        <dbReference type="ARBA" id="ARBA00023065"/>
    </source>
</evidence>
<comment type="subcellular location">
    <subcellularLocation>
        <location evidence="1">Cell membrane</location>
        <topology evidence="1">Single-pass membrane protein</topology>
    </subcellularLocation>
</comment>
<dbReference type="AlphaFoldDB" id="A0A423TBT1"/>
<evidence type="ECO:0000313" key="15">
    <source>
        <dbReference type="Proteomes" id="UP000283509"/>
    </source>
</evidence>
<dbReference type="GO" id="GO:0005886">
    <property type="term" value="C:plasma membrane"/>
    <property type="evidence" value="ECO:0007669"/>
    <property type="project" value="UniProtKB-SubCell"/>
</dbReference>
<dbReference type="SUPFAM" id="SSF52058">
    <property type="entry name" value="L domain-like"/>
    <property type="match status" value="1"/>
</dbReference>
<sequence length="492" mass="53421">MVLVSVRWRQRAVGEGPSQPPAGSARPLSHAPLSTPLAPPRCRSFVCVCLVCFVTPRALPPIQAPPPPPSSELPGLVGAPASVRAWAASLPGIPGPSVPETRPARRQRDGDGGGDEAASAGGGRGVGGVGGRGRRPLSLQRWWAWAAPGGAGACRGRLGPRARRTGVLVVRGRRACAWRTARARAWWWTAPWRWSARRRAGLPRVAAAARAPPGDDSGGGGRHGGAPRRHELRAAGARGRLVRQRELHARARQLAAFRRLQYLSVDDNGVEAVPEGVSGLEQLLHLSLANNRVESLHPRALTSLPSLLHLDLHSNRLLALPPQLSALPALRSLLLWDNPFTTLPAGFLGGLHSLEFLDLSYTGVKEIQPTALATPTSVPWFVNLKRTPITELTSSAFINGSLPYWLDLRETGLRSLDQSFQAILQHMASKNIVHIDWGKPQLWLENEDLACDCSIKWLVTNATLLKHVSGRCNDKNINLRFLDPDYFNIFCF</sequence>
<keyword evidence="9" id="KW-0406">Ion transport</keyword>
<keyword evidence="6" id="KW-0732">Signal</keyword>
<dbReference type="Gene3D" id="3.80.10.10">
    <property type="entry name" value="Ribonuclease Inhibitor"/>
    <property type="match status" value="1"/>
</dbReference>
<keyword evidence="4" id="KW-0433">Leucine-rich repeat</keyword>
<feature type="compositionally biased region" description="Gly residues" evidence="13">
    <location>
        <begin position="120"/>
        <end position="131"/>
    </location>
</feature>
<reference evidence="14 15" key="2">
    <citation type="submission" date="2019-01" db="EMBL/GenBank/DDBJ databases">
        <title>The decoding of complex shrimp genome reveals the adaptation for benthos swimmer, frequently molting mechanism and breeding impact on genome.</title>
        <authorList>
            <person name="Sun Y."/>
            <person name="Gao Y."/>
            <person name="Yu Y."/>
        </authorList>
    </citation>
    <scope>NUCLEOTIDE SEQUENCE [LARGE SCALE GENOMIC DNA]</scope>
    <source>
        <tissue evidence="14">Muscle</tissue>
    </source>
</reference>
<evidence type="ECO:0000256" key="5">
    <source>
        <dbReference type="ARBA" id="ARBA00022692"/>
    </source>
</evidence>
<dbReference type="Proteomes" id="UP000283509">
    <property type="component" value="Unassembled WGS sequence"/>
</dbReference>
<name>A0A423TBT1_PENVA</name>
<feature type="region of interest" description="Disordered" evidence="13">
    <location>
        <begin position="208"/>
        <end position="228"/>
    </location>
</feature>
<dbReference type="InterPro" id="IPR051432">
    <property type="entry name" value="KCNMA1_auxiliary"/>
</dbReference>
<evidence type="ECO:0000256" key="7">
    <source>
        <dbReference type="ARBA" id="ARBA00022737"/>
    </source>
</evidence>
<evidence type="ECO:0000256" key="3">
    <source>
        <dbReference type="ARBA" id="ARBA00022475"/>
    </source>
</evidence>
<evidence type="ECO:0000256" key="13">
    <source>
        <dbReference type="SAM" id="MobiDB-lite"/>
    </source>
</evidence>